<gene>
    <name evidence="1" type="ORF">ACFOSU_10520</name>
</gene>
<name>A0ABV7EQU9_9GAMM</name>
<proteinExistence type="predicted"/>
<comment type="caution">
    <text evidence="1">The sequence shown here is derived from an EMBL/GenBank/DDBJ whole genome shotgun (WGS) entry which is preliminary data.</text>
</comment>
<protein>
    <submittedName>
        <fullName evidence="1">Uncharacterized protein</fullName>
    </submittedName>
</protein>
<sequence>MSLDDDTDQKRLSAALESNGYIEFFKTIDKDYPSVVWAVYGLIETNEIVVKASSGSQVVLQAAPSNLVMPHMGDRMFGIDTADSELASELSLRIWEKHGDQLQKASEE</sequence>
<dbReference type="EMBL" id="JBHRSS010000004">
    <property type="protein sequence ID" value="MFC3104321.1"/>
    <property type="molecule type" value="Genomic_DNA"/>
</dbReference>
<evidence type="ECO:0000313" key="1">
    <source>
        <dbReference type="EMBL" id="MFC3104321.1"/>
    </source>
</evidence>
<dbReference type="RefSeq" id="WP_380689319.1">
    <property type="nucleotide sequence ID" value="NZ_JBHRSS010000004.1"/>
</dbReference>
<keyword evidence="2" id="KW-1185">Reference proteome</keyword>
<evidence type="ECO:0000313" key="2">
    <source>
        <dbReference type="Proteomes" id="UP001595462"/>
    </source>
</evidence>
<organism evidence="1 2">
    <name type="scientific">Salinisphaera aquimarina</name>
    <dbReference type="NCBI Taxonomy" id="2094031"/>
    <lineage>
        <taxon>Bacteria</taxon>
        <taxon>Pseudomonadati</taxon>
        <taxon>Pseudomonadota</taxon>
        <taxon>Gammaproteobacteria</taxon>
        <taxon>Salinisphaerales</taxon>
        <taxon>Salinisphaeraceae</taxon>
        <taxon>Salinisphaera</taxon>
    </lineage>
</organism>
<accession>A0ABV7EQU9</accession>
<reference evidence="2" key="1">
    <citation type="journal article" date="2019" name="Int. J. Syst. Evol. Microbiol.">
        <title>The Global Catalogue of Microorganisms (GCM) 10K type strain sequencing project: providing services to taxonomists for standard genome sequencing and annotation.</title>
        <authorList>
            <consortium name="The Broad Institute Genomics Platform"/>
            <consortium name="The Broad Institute Genome Sequencing Center for Infectious Disease"/>
            <person name="Wu L."/>
            <person name="Ma J."/>
        </authorList>
    </citation>
    <scope>NUCLEOTIDE SEQUENCE [LARGE SCALE GENOMIC DNA]</scope>
    <source>
        <strain evidence="2">KCTC 52640</strain>
    </source>
</reference>
<dbReference type="Proteomes" id="UP001595462">
    <property type="component" value="Unassembled WGS sequence"/>
</dbReference>